<keyword evidence="2" id="KW-1185">Reference proteome</keyword>
<sequence>MNADEGSEMHPKYGDALSNPGRKITFLKVMHLNPECITNKLPEVKMILANQDIDIFCAAEVCPKIYLIMLEDSHIVVDGYEVFSNFCLKRCRRGTVIYAKKIFKNKILSLFPYVDAYPWVALVAVECQLLEESLIVGNIYRTPSAPNAND</sequence>
<gene>
    <name evidence="1" type="ORF">QYM36_019685</name>
</gene>
<protein>
    <submittedName>
        <fullName evidence="1">Uncharacterized protein</fullName>
    </submittedName>
</protein>
<dbReference type="SUPFAM" id="SSF56219">
    <property type="entry name" value="DNase I-like"/>
    <property type="match status" value="1"/>
</dbReference>
<name>A0AA88KSX2_ARTSF</name>
<organism evidence="1 2">
    <name type="scientific">Artemia franciscana</name>
    <name type="common">Brine shrimp</name>
    <name type="synonym">Artemia sanfranciscana</name>
    <dbReference type="NCBI Taxonomy" id="6661"/>
    <lineage>
        <taxon>Eukaryota</taxon>
        <taxon>Metazoa</taxon>
        <taxon>Ecdysozoa</taxon>
        <taxon>Arthropoda</taxon>
        <taxon>Crustacea</taxon>
        <taxon>Branchiopoda</taxon>
        <taxon>Anostraca</taxon>
        <taxon>Artemiidae</taxon>
        <taxon>Artemia</taxon>
    </lineage>
</organism>
<evidence type="ECO:0000313" key="1">
    <source>
        <dbReference type="EMBL" id="KAK2701667.1"/>
    </source>
</evidence>
<evidence type="ECO:0000313" key="2">
    <source>
        <dbReference type="Proteomes" id="UP001187531"/>
    </source>
</evidence>
<accession>A0AA88KSX2</accession>
<reference evidence="1" key="1">
    <citation type="submission" date="2023-07" db="EMBL/GenBank/DDBJ databases">
        <title>Chromosome-level genome assembly of Artemia franciscana.</title>
        <authorList>
            <person name="Jo E."/>
        </authorList>
    </citation>
    <scope>NUCLEOTIDE SEQUENCE</scope>
    <source>
        <tissue evidence="1">Whole body</tissue>
    </source>
</reference>
<comment type="caution">
    <text evidence="1">The sequence shown here is derived from an EMBL/GenBank/DDBJ whole genome shotgun (WGS) entry which is preliminary data.</text>
</comment>
<proteinExistence type="predicted"/>
<dbReference type="Gene3D" id="3.60.10.10">
    <property type="entry name" value="Endonuclease/exonuclease/phosphatase"/>
    <property type="match status" value="1"/>
</dbReference>
<dbReference type="Proteomes" id="UP001187531">
    <property type="component" value="Unassembled WGS sequence"/>
</dbReference>
<dbReference type="InterPro" id="IPR036691">
    <property type="entry name" value="Endo/exonu/phosph_ase_sf"/>
</dbReference>
<dbReference type="AlphaFoldDB" id="A0AA88KSX2"/>
<dbReference type="EMBL" id="JAVRJZ010002389">
    <property type="protein sequence ID" value="KAK2701667.1"/>
    <property type="molecule type" value="Genomic_DNA"/>
</dbReference>